<feature type="transmembrane region" description="Helical" evidence="2">
    <location>
        <begin position="136"/>
        <end position="156"/>
    </location>
</feature>
<feature type="compositionally biased region" description="Polar residues" evidence="1">
    <location>
        <begin position="17"/>
        <end position="27"/>
    </location>
</feature>
<accession>A0A1M6RUW8</accession>
<evidence type="ECO:0000256" key="1">
    <source>
        <dbReference type="SAM" id="MobiDB-lite"/>
    </source>
</evidence>
<dbReference type="RefSeq" id="WP_073456492.1">
    <property type="nucleotide sequence ID" value="NZ_CALGVN010000051.1"/>
</dbReference>
<name>A0A1M6RUW8_PSETH</name>
<keyword evidence="2" id="KW-0472">Membrane</keyword>
<feature type="compositionally biased region" description="Basic and acidic residues" evidence="1">
    <location>
        <begin position="205"/>
        <end position="216"/>
    </location>
</feature>
<reference evidence="3 4" key="1">
    <citation type="submission" date="2016-11" db="EMBL/GenBank/DDBJ databases">
        <authorList>
            <person name="Jaros S."/>
            <person name="Januszkiewicz K."/>
            <person name="Wedrychowicz H."/>
        </authorList>
    </citation>
    <scope>NUCLEOTIDE SEQUENCE [LARGE SCALE GENOMIC DNA]</scope>
    <source>
        <strain evidence="3 4">DSM 43832</strain>
    </source>
</reference>
<feature type="compositionally biased region" description="Pro residues" evidence="1">
    <location>
        <begin position="230"/>
        <end position="242"/>
    </location>
</feature>
<protein>
    <submittedName>
        <fullName evidence="3">Uncharacterized protein</fullName>
    </submittedName>
</protein>
<feature type="region of interest" description="Disordered" evidence="1">
    <location>
        <begin position="1"/>
        <end position="29"/>
    </location>
</feature>
<feature type="transmembrane region" description="Helical" evidence="2">
    <location>
        <begin position="53"/>
        <end position="77"/>
    </location>
</feature>
<keyword evidence="2" id="KW-1133">Transmembrane helix</keyword>
<evidence type="ECO:0000313" key="3">
    <source>
        <dbReference type="EMBL" id="SHK36291.1"/>
    </source>
</evidence>
<feature type="compositionally biased region" description="Gly residues" evidence="1">
    <location>
        <begin position="252"/>
        <end position="263"/>
    </location>
</feature>
<gene>
    <name evidence="3" type="ORF">SAMN05443637_105171</name>
</gene>
<dbReference type="STRING" id="1848.SAMN05443637_105171"/>
<keyword evidence="4" id="KW-1185">Reference proteome</keyword>
<feature type="compositionally biased region" description="Acidic residues" evidence="1">
    <location>
        <begin position="190"/>
        <end position="204"/>
    </location>
</feature>
<dbReference type="EMBL" id="FRAP01000005">
    <property type="protein sequence ID" value="SHK36291.1"/>
    <property type="molecule type" value="Genomic_DNA"/>
</dbReference>
<dbReference type="AlphaFoldDB" id="A0A1M6RUW8"/>
<dbReference type="Proteomes" id="UP000184363">
    <property type="component" value="Unassembled WGS sequence"/>
</dbReference>
<keyword evidence="2" id="KW-0812">Transmembrane</keyword>
<evidence type="ECO:0000256" key="2">
    <source>
        <dbReference type="SAM" id="Phobius"/>
    </source>
</evidence>
<proteinExistence type="predicted"/>
<feature type="region of interest" description="Disordered" evidence="1">
    <location>
        <begin position="162"/>
        <end position="278"/>
    </location>
</feature>
<evidence type="ECO:0000313" key="4">
    <source>
        <dbReference type="Proteomes" id="UP000184363"/>
    </source>
</evidence>
<organism evidence="3 4">
    <name type="scientific">Pseudonocardia thermophila</name>
    <dbReference type="NCBI Taxonomy" id="1848"/>
    <lineage>
        <taxon>Bacteria</taxon>
        <taxon>Bacillati</taxon>
        <taxon>Actinomycetota</taxon>
        <taxon>Actinomycetes</taxon>
        <taxon>Pseudonocardiales</taxon>
        <taxon>Pseudonocardiaceae</taxon>
        <taxon>Pseudonocardia</taxon>
    </lineage>
</organism>
<sequence>MGPTTVMPPRHHDQRAPQPSETPTQAPAKTDLTISKVLAVAGAGATSAFLGSWFGVAGTVLGAAIGAVATTVATSIYQRSIDRARSVVTARLRPQSPGDPDELDTVVMAAPAPPGDQATELIAPADVPRTSRRRTAGYFVATVLGFALALAAVTGVEALKGSTLWGGEPSVGRVLQGGSPESATPTADPSDADSTDSSDDDQDDGDSRRTQHDRNWDVPPSDDATEPTTRPTPQPTPTPEPQPSGGVLPDLIGGGGTNGGPNNGGQDDAAAASRSTAG</sequence>